<feature type="region of interest" description="Disordered" evidence="7">
    <location>
        <begin position="1"/>
        <end position="24"/>
    </location>
</feature>
<comment type="subcellular location">
    <subcellularLocation>
        <location evidence="1">Membrane</location>
        <topology evidence="1">Multi-pass membrane protein</topology>
    </subcellularLocation>
</comment>
<feature type="transmembrane region" description="Helical" evidence="8">
    <location>
        <begin position="308"/>
        <end position="331"/>
    </location>
</feature>
<evidence type="ECO:0000313" key="11">
    <source>
        <dbReference type="Proteomes" id="UP000693892"/>
    </source>
</evidence>
<keyword evidence="5 8" id="KW-1133">Transmembrane helix</keyword>
<comment type="caution">
    <text evidence="10">The sequence shown here is derived from an EMBL/GenBank/DDBJ whole genome shotgun (WGS) entry which is preliminary data.</text>
</comment>
<name>A0A916K2T1_9MICO</name>
<keyword evidence="6 8" id="KW-0472">Membrane</keyword>
<evidence type="ECO:0000256" key="6">
    <source>
        <dbReference type="ARBA" id="ARBA00023136"/>
    </source>
</evidence>
<organism evidence="10 11">
    <name type="scientific">Leucobacter soli</name>
    <dbReference type="NCBI Taxonomy" id="2812850"/>
    <lineage>
        <taxon>Bacteria</taxon>
        <taxon>Bacillati</taxon>
        <taxon>Actinomycetota</taxon>
        <taxon>Actinomycetes</taxon>
        <taxon>Micrococcales</taxon>
        <taxon>Microbacteriaceae</taxon>
        <taxon>Leucobacter</taxon>
    </lineage>
</organism>
<sequence length="496" mass="53993">MLVRNDERLAGGNPTGSVDLFPRREPAPDRRRAWERRLHRNLGATDATVILCSVSAGAAVDVGFRGASLQDLWFLPILALVWLGLLAAIHSREPSCLGTGTAEYRRVANATGLAFGVIAFSILMVPTPGGRSALVAALAAGMPALLLSRWIWRHWLHRQRLAGSCSSRTLVVGHRDDVAYVIRTLDQGGENGFQVVGTTLFDDSGASISVGESTFPALGDSRSVARAAQRSGADTIMVASRPEGVPSFVRELSWELEGTAIELVLSNRVTDVVGPRLSLRPIDGLPLLHIGIPSYEGGHHLLKRGLDLLVAFCGVAVTALIAPIVALLVLAESRGPVFFAQQRVGRDGRTFTMYKFRTMVPDAEARLADLIAENEGAGPLFKMKSDPRVTRVGAVLRKFSIDEFPQFWNVLRGDMSVVGPRPPLPSEVTAYDGAVVRRLYVKPGITGPWQVSGRSDLSWNESVRLDLSYVENWSVMNDLQIMWRTARVMLGRQGAY</sequence>
<evidence type="ECO:0000256" key="8">
    <source>
        <dbReference type="SAM" id="Phobius"/>
    </source>
</evidence>
<gene>
    <name evidence="10" type="ORF">LEUCIP111803_02115</name>
</gene>
<dbReference type="Pfam" id="PF02397">
    <property type="entry name" value="Bac_transf"/>
    <property type="match status" value="1"/>
</dbReference>
<dbReference type="InterPro" id="IPR017475">
    <property type="entry name" value="EPS_sugar_tfrase"/>
</dbReference>
<keyword evidence="3" id="KW-0808">Transferase</keyword>
<evidence type="ECO:0000259" key="9">
    <source>
        <dbReference type="Pfam" id="PF02397"/>
    </source>
</evidence>
<keyword evidence="4 8" id="KW-0812">Transmembrane</keyword>
<keyword evidence="11" id="KW-1185">Reference proteome</keyword>
<feature type="transmembrane region" description="Helical" evidence="8">
    <location>
        <begin position="133"/>
        <end position="152"/>
    </location>
</feature>
<evidence type="ECO:0000256" key="4">
    <source>
        <dbReference type="ARBA" id="ARBA00022692"/>
    </source>
</evidence>
<dbReference type="AlphaFoldDB" id="A0A916K2T1"/>
<dbReference type="PANTHER" id="PTHR30576">
    <property type="entry name" value="COLANIC BIOSYNTHESIS UDP-GLUCOSE LIPID CARRIER TRANSFERASE"/>
    <property type="match status" value="1"/>
</dbReference>
<dbReference type="GO" id="GO:0016780">
    <property type="term" value="F:phosphotransferase activity, for other substituted phosphate groups"/>
    <property type="evidence" value="ECO:0007669"/>
    <property type="project" value="TreeGrafter"/>
</dbReference>
<evidence type="ECO:0000256" key="2">
    <source>
        <dbReference type="ARBA" id="ARBA00006464"/>
    </source>
</evidence>
<feature type="transmembrane region" description="Helical" evidence="8">
    <location>
        <begin position="110"/>
        <end position="127"/>
    </location>
</feature>
<evidence type="ECO:0000256" key="5">
    <source>
        <dbReference type="ARBA" id="ARBA00022989"/>
    </source>
</evidence>
<proteinExistence type="inferred from homology"/>
<feature type="transmembrane region" description="Helical" evidence="8">
    <location>
        <begin position="72"/>
        <end position="89"/>
    </location>
</feature>
<evidence type="ECO:0000256" key="7">
    <source>
        <dbReference type="SAM" id="MobiDB-lite"/>
    </source>
</evidence>
<dbReference type="EMBL" id="CAJVAP010000028">
    <property type="protein sequence ID" value="CAG7617591.1"/>
    <property type="molecule type" value="Genomic_DNA"/>
</dbReference>
<dbReference type="InterPro" id="IPR003362">
    <property type="entry name" value="Bact_transf"/>
</dbReference>
<accession>A0A916K2T1</accession>
<comment type="similarity">
    <text evidence="2">Belongs to the bacterial sugar transferase family.</text>
</comment>
<dbReference type="GO" id="GO:0016020">
    <property type="term" value="C:membrane"/>
    <property type="evidence" value="ECO:0007669"/>
    <property type="project" value="UniProtKB-SubCell"/>
</dbReference>
<feature type="domain" description="Bacterial sugar transferase" evidence="9">
    <location>
        <begin position="303"/>
        <end position="490"/>
    </location>
</feature>
<evidence type="ECO:0000256" key="1">
    <source>
        <dbReference type="ARBA" id="ARBA00004141"/>
    </source>
</evidence>
<evidence type="ECO:0000256" key="3">
    <source>
        <dbReference type="ARBA" id="ARBA00022679"/>
    </source>
</evidence>
<protein>
    <recommendedName>
        <fullName evidence="9">Bacterial sugar transferase domain-containing protein</fullName>
    </recommendedName>
</protein>
<dbReference type="Proteomes" id="UP000693892">
    <property type="component" value="Unassembled WGS sequence"/>
</dbReference>
<reference evidence="10" key="1">
    <citation type="submission" date="2021-06" db="EMBL/GenBank/DDBJ databases">
        <authorList>
            <person name="Criscuolo A."/>
        </authorList>
    </citation>
    <scope>NUCLEOTIDE SEQUENCE</scope>
    <source>
        <strain evidence="10">CIP111803</strain>
    </source>
</reference>
<dbReference type="NCBIfam" id="TIGR03025">
    <property type="entry name" value="EPS_sugtrans"/>
    <property type="match status" value="1"/>
</dbReference>
<dbReference type="PANTHER" id="PTHR30576:SF10">
    <property type="entry name" value="SLL5057 PROTEIN"/>
    <property type="match status" value="1"/>
</dbReference>
<feature type="transmembrane region" description="Helical" evidence="8">
    <location>
        <begin position="41"/>
        <end position="60"/>
    </location>
</feature>
<evidence type="ECO:0000313" key="10">
    <source>
        <dbReference type="EMBL" id="CAG7617591.1"/>
    </source>
</evidence>